<evidence type="ECO:0000256" key="6">
    <source>
        <dbReference type="ARBA" id="ARBA00023263"/>
    </source>
</evidence>
<evidence type="ECO:0000313" key="10">
    <source>
        <dbReference type="Proteomes" id="UP000197019"/>
    </source>
</evidence>
<name>A0A1Z4C1C5_9GAMM</name>
<gene>
    <name evidence="9" type="ORF">CEK71_15440</name>
</gene>
<keyword evidence="10" id="KW-1185">Reference proteome</keyword>
<keyword evidence="5" id="KW-0106">Calcium</keyword>
<keyword evidence="3" id="KW-1029">Fimbrium biogenesis</keyword>
<evidence type="ECO:0000256" key="7">
    <source>
        <dbReference type="SAM" id="Phobius"/>
    </source>
</evidence>
<dbReference type="GO" id="GO:0009289">
    <property type="term" value="C:pilus"/>
    <property type="evidence" value="ECO:0007669"/>
    <property type="project" value="UniProtKB-SubCell"/>
</dbReference>
<proteinExistence type="inferred from homology"/>
<evidence type="ECO:0000256" key="3">
    <source>
        <dbReference type="ARBA" id="ARBA00022558"/>
    </source>
</evidence>
<organism evidence="9 10">
    <name type="scientific">Methylovulum psychrotolerans</name>
    <dbReference type="NCBI Taxonomy" id="1704499"/>
    <lineage>
        <taxon>Bacteria</taxon>
        <taxon>Pseudomonadati</taxon>
        <taxon>Pseudomonadota</taxon>
        <taxon>Gammaproteobacteria</taxon>
        <taxon>Methylococcales</taxon>
        <taxon>Methylococcaceae</taxon>
        <taxon>Methylovulum</taxon>
    </lineage>
</organism>
<dbReference type="PROSITE" id="PS00018">
    <property type="entry name" value="EF_HAND_1"/>
    <property type="match status" value="1"/>
</dbReference>
<evidence type="ECO:0000256" key="4">
    <source>
        <dbReference type="ARBA" id="ARBA00022723"/>
    </source>
</evidence>
<comment type="similarity">
    <text evidence="2">Belongs to the PilY1 family.</text>
</comment>
<dbReference type="InterPro" id="IPR008707">
    <property type="entry name" value="B-propeller_PilY1"/>
</dbReference>
<keyword evidence="7" id="KW-1133">Transmembrane helix</keyword>
<dbReference type="InterPro" id="IPR011047">
    <property type="entry name" value="Quinoprotein_ADH-like_sf"/>
</dbReference>
<comment type="subcellular location">
    <subcellularLocation>
        <location evidence="1">Fimbrium</location>
    </subcellularLocation>
</comment>
<evidence type="ECO:0000259" key="8">
    <source>
        <dbReference type="Pfam" id="PF05567"/>
    </source>
</evidence>
<keyword evidence="7" id="KW-0472">Membrane</keyword>
<reference evidence="9 10" key="1">
    <citation type="submission" date="2017-06" db="EMBL/GenBank/DDBJ databases">
        <title>Genome Sequencing of the methanotroph Methylovulum psychrotolerants str. HV10-M2 isolated from a high-altitude environment.</title>
        <authorList>
            <person name="Mateos-Rivera A."/>
        </authorList>
    </citation>
    <scope>NUCLEOTIDE SEQUENCE [LARGE SCALE GENOMIC DNA]</scope>
    <source>
        <strain evidence="9 10">HV10_M2</strain>
    </source>
</reference>
<evidence type="ECO:0000313" key="9">
    <source>
        <dbReference type="EMBL" id="ASF47342.1"/>
    </source>
</evidence>
<protein>
    <recommendedName>
        <fullName evidence="8">PilY1 beta-propeller domain-containing protein</fullName>
    </recommendedName>
</protein>
<sequence length="1563" mass="166119">MLISSVEKLMNNTIRIQLRLCGYWLRYPVAVCALLFTAVSFAGQVAQSPLFLTNAAKPIVMLNMSRDHQLYFKAFDDYSDIDGNGIPDTTYMNNFDYYGYFDSSKCYTYSNNEFEPSATAQTSRYCPAGNSLWSGNFLNWATMTRMDEIRKILYGGLRSTDSGTVTVLERAFIPNDGHSFAKYYVGVDSTELTKLTPYTAAQVASGITLCNTTATAGSVLSQNSVDPPKVRVVKGDYRLWAANERWQCTWSGEHSASNSNNSTYSGMASAGSSPSATDAVVLGDYIARILVCVSGNVGNETCKTYPNGNIKPIGLLQTYGDDNLIRFGLMTGSYSKNKSGGVLRKNVGTMADEINVTTDGTFKVAPSGATTSYGIISTINRLRTYGYSYSDGTYNSGDNCNWGLNTFTNGNCTNWGNPQSEILLESLRYIAGKTAYTTFSANDTTKIPGLTTAAFSDPISSTEWCASLNIIQFNASVSSYDNDDFNSTNLADIAISDLNAETDTVGSSEGITNNSYFIGESGTDNNQLCTAKVLTSLSAARGVCPEAPRLSGTYLSSGLAHFSHINDMRPAMTGNQLINFYGVALAPAIPKWQIPIPGTNKFITLLPACQNTGITAGGTGNCALMDFKVVSQTSTGTSNSGKLYVNWEDSEQGGDFDQDMWGTIEYTVTSSQVIIKTGVIAQSTSFPMAFGYVINGTTQDGFHAHSGIYSYKYTDPTGVTACNTCSISSPPAFTSVTYTIGTATNGQSLQQPLYYAAKWGGFVDAGGDKAITSPSEWDANQDGLPDRYYAATSPQKLATSLADAFADVLRTPSSASSVATNSTQFQTDSFVYQATFNSTDWSGHLYAYTLVTEDSNGNGKLDTGEDTNGNGKLDAGGIGKAVWDAGQVSEDTNGNGVLDAGEDSNNNGLLDALIPAAAARRIYSYDPSKTGLRGIEFLWGGTSLTSLNDAQKTVLDNASFTATSTSSPIIDYLRGDRSKEIKLSPTGVYRTRTNLLGDIINSDPLFVGRDNQGYTALPGNEGSDYTAFTHQNRTAMLYVGSNDGMLHAVNATTGAEVFTYIPNAVISAEFASLVLPNYTHKYFVDGSPQYGDAYFDNIWHTILVGSMGAGSTTTVGGAAGTGGRAVFALDITNPDGFADIATGLSNILWEFSNRDDTDLGYTIPKASVVRMADGGWRAIVSNGFDSASGNAALFILDIKTGAVVKKIVLDSTGSNGLAAPVTVDADNDRIIDYIYAGDLKGNLWKIDVTSGSTSAWAVSNGGTPLFVAQDSVGNRQPITEKPAITQANGSGQNVGFMVYFGTGKYFETGDNLVSGSSPIQTFYGIWDNCSKASVGCSNAITGGRGALQQQSIIFEGPSNFTYKASDGSLQTVNIRVVSNCDVAYDGTTPSTTGSPCTANVNRRGWYMDLLQPSLAAQGEMSYTEPQVRNGLVIFATSIPINETCTPGGTGWLMELDAFSGARLSGSAFDVNGDGKIDASDLSTLSGDQVADSGMQSTVGIIKTPTIVACEATMDCKYMSGSNGALMVVHEANSGPGCIPTASDPCSNSTGNASGLKRLLWKQW</sequence>
<dbReference type="InterPro" id="IPR018247">
    <property type="entry name" value="EF_Hand_1_Ca_BS"/>
</dbReference>
<evidence type="ECO:0000256" key="1">
    <source>
        <dbReference type="ARBA" id="ARBA00004561"/>
    </source>
</evidence>
<feature type="transmembrane region" description="Helical" evidence="7">
    <location>
        <begin position="21"/>
        <end position="43"/>
    </location>
</feature>
<dbReference type="Proteomes" id="UP000197019">
    <property type="component" value="Chromosome"/>
</dbReference>
<dbReference type="Pfam" id="PF05567">
    <property type="entry name" value="T4P_PilY1"/>
    <property type="match status" value="1"/>
</dbReference>
<dbReference type="EMBL" id="CP022129">
    <property type="protein sequence ID" value="ASF47342.1"/>
    <property type="molecule type" value="Genomic_DNA"/>
</dbReference>
<dbReference type="GO" id="GO:0046872">
    <property type="term" value="F:metal ion binding"/>
    <property type="evidence" value="ECO:0007669"/>
    <property type="project" value="UniProtKB-KW"/>
</dbReference>
<feature type="domain" description="PilY1 beta-propeller" evidence="8">
    <location>
        <begin position="996"/>
        <end position="1361"/>
    </location>
</feature>
<evidence type="ECO:0000256" key="5">
    <source>
        <dbReference type="ARBA" id="ARBA00022837"/>
    </source>
</evidence>
<dbReference type="KEGG" id="mpsy:CEK71_15440"/>
<keyword evidence="4" id="KW-0479">Metal-binding</keyword>
<keyword evidence="6" id="KW-0281">Fimbrium</keyword>
<keyword evidence="7" id="KW-0812">Transmembrane</keyword>
<accession>A0A1Z4C1C5</accession>
<evidence type="ECO:0000256" key="2">
    <source>
        <dbReference type="ARBA" id="ARBA00008387"/>
    </source>
</evidence>
<dbReference type="SUPFAM" id="SSF50998">
    <property type="entry name" value="Quinoprotein alcohol dehydrogenase-like"/>
    <property type="match status" value="1"/>
</dbReference>